<proteinExistence type="inferred from homology"/>
<sequence length="391" mass="43191">MSRSLEPTLLSLLPTLPSASSLPPPLLEYASSLLSLSRHNASTLKAEEEVARLYACAHLACERLKTTLDLPPIQARPPVIPRIYRRLYTHLNHILPAASVGKSGRVRTPSGKAKEATGVFGSAAGQRIRDRATPNKEMSLAQFRSKADGTPTKSTGKAVLPGTGRAAAARDALPPWVRPTTQFMCLKLDNQRMGRTVLAGMQTIVVPHGKRNRDAWVTEHLSPLLAAVCFMVAMKIANLETGAQISSDQYIALRRDIVRALKSARTQVDHRREDEEVFWEGWSNPTPKAVDEALAKIKESQWQEEDWFTGIDDLVASTHAAGDRDLEMAGADDHGSGSKAQIQRGDTMLQSRWVMTDEKREDYRRWKADILSHIEEMEKARGSAMEVDATA</sequence>
<dbReference type="Proteomes" id="UP000829685">
    <property type="component" value="Unassembled WGS sequence"/>
</dbReference>
<evidence type="ECO:0000313" key="8">
    <source>
        <dbReference type="Proteomes" id="UP000829685"/>
    </source>
</evidence>
<dbReference type="EMBL" id="JAFIMR010000050">
    <property type="protein sequence ID" value="KAI1855765.1"/>
    <property type="molecule type" value="Genomic_DNA"/>
</dbReference>
<dbReference type="GO" id="GO:0003677">
    <property type="term" value="F:DNA binding"/>
    <property type="evidence" value="ECO:0007669"/>
    <property type="project" value="UniProtKB-KW"/>
</dbReference>
<dbReference type="AlphaFoldDB" id="A0A9P9WAZ9"/>
<evidence type="ECO:0000256" key="5">
    <source>
        <dbReference type="ARBA" id="ARBA00023242"/>
    </source>
</evidence>
<comment type="caution">
    <text evidence="7">The sequence shown here is derived from an EMBL/GenBank/DDBJ whole genome shotgun (WGS) entry which is preliminary data.</text>
</comment>
<comment type="subcellular location">
    <subcellularLocation>
        <location evidence="1">Nucleus</location>
    </subcellularLocation>
</comment>
<keyword evidence="5" id="KW-0539">Nucleus</keyword>
<dbReference type="InterPro" id="IPR008721">
    <property type="entry name" value="ORC6_cyclin_first"/>
</dbReference>
<evidence type="ECO:0000256" key="3">
    <source>
        <dbReference type="ARBA" id="ARBA00022705"/>
    </source>
</evidence>
<evidence type="ECO:0000313" key="7">
    <source>
        <dbReference type="EMBL" id="KAI1855765.1"/>
    </source>
</evidence>
<protein>
    <recommendedName>
        <fullName evidence="6">ORC6 first cyclin-like domain-containing protein</fullName>
    </recommendedName>
</protein>
<reference evidence="7" key="1">
    <citation type="submission" date="2021-03" db="EMBL/GenBank/DDBJ databases">
        <title>Revisited historic fungal species revealed as producer of novel bioactive compounds through whole genome sequencing and comparative genomics.</title>
        <authorList>
            <person name="Vignolle G.A."/>
            <person name="Hochenegger N."/>
            <person name="Mach R.L."/>
            <person name="Mach-Aigner A.R."/>
            <person name="Javad Rahimi M."/>
            <person name="Salim K.A."/>
            <person name="Chan C.M."/>
            <person name="Lim L.B.L."/>
            <person name="Cai F."/>
            <person name="Druzhinina I.S."/>
            <person name="U'Ren J.M."/>
            <person name="Derntl C."/>
        </authorList>
    </citation>
    <scope>NUCLEOTIDE SEQUENCE</scope>
    <source>
        <strain evidence="7">TUCIM 5799</strain>
    </source>
</reference>
<dbReference type="Pfam" id="PF05460">
    <property type="entry name" value="ORC6"/>
    <property type="match status" value="1"/>
</dbReference>
<accession>A0A9P9WAZ9</accession>
<keyword evidence="4" id="KW-0238">DNA-binding</keyword>
<gene>
    <name evidence="7" type="ORF">JX265_012210</name>
</gene>
<dbReference type="GO" id="GO:0006260">
    <property type="term" value="P:DNA replication"/>
    <property type="evidence" value="ECO:0007669"/>
    <property type="project" value="UniProtKB-KW"/>
</dbReference>
<keyword evidence="3" id="KW-0235">DNA replication</keyword>
<evidence type="ECO:0000256" key="2">
    <source>
        <dbReference type="ARBA" id="ARBA00010840"/>
    </source>
</evidence>
<comment type="similarity">
    <text evidence="2">Belongs to the ORC6 family.</text>
</comment>
<evidence type="ECO:0000256" key="1">
    <source>
        <dbReference type="ARBA" id="ARBA00004123"/>
    </source>
</evidence>
<keyword evidence="8" id="KW-1185">Reference proteome</keyword>
<organism evidence="7 8">
    <name type="scientific">Neoarthrinium moseri</name>
    <dbReference type="NCBI Taxonomy" id="1658444"/>
    <lineage>
        <taxon>Eukaryota</taxon>
        <taxon>Fungi</taxon>
        <taxon>Dikarya</taxon>
        <taxon>Ascomycota</taxon>
        <taxon>Pezizomycotina</taxon>
        <taxon>Sordariomycetes</taxon>
        <taxon>Xylariomycetidae</taxon>
        <taxon>Amphisphaeriales</taxon>
        <taxon>Apiosporaceae</taxon>
        <taxon>Neoarthrinium</taxon>
    </lineage>
</organism>
<evidence type="ECO:0000259" key="6">
    <source>
        <dbReference type="Pfam" id="PF05460"/>
    </source>
</evidence>
<feature type="domain" description="ORC6 first cyclin-like" evidence="6">
    <location>
        <begin position="11"/>
        <end position="95"/>
    </location>
</feature>
<name>A0A9P9WAZ9_9PEZI</name>
<evidence type="ECO:0000256" key="4">
    <source>
        <dbReference type="ARBA" id="ARBA00023125"/>
    </source>
</evidence>
<dbReference type="GO" id="GO:0005664">
    <property type="term" value="C:nuclear origin of replication recognition complex"/>
    <property type="evidence" value="ECO:0007669"/>
    <property type="project" value="InterPro"/>
</dbReference>